<dbReference type="InterPro" id="IPR044929">
    <property type="entry name" value="DNA/RNA_non-sp_Endonuclease_sf"/>
</dbReference>
<dbReference type="GO" id="GO:0003676">
    <property type="term" value="F:nucleic acid binding"/>
    <property type="evidence" value="ECO:0007669"/>
    <property type="project" value="InterPro"/>
</dbReference>
<evidence type="ECO:0000259" key="4">
    <source>
        <dbReference type="SMART" id="SM00892"/>
    </source>
</evidence>
<evidence type="ECO:0000313" key="6">
    <source>
        <dbReference type="Proteomes" id="UP000694545"/>
    </source>
</evidence>
<dbReference type="PANTHER" id="PTHR21472:SF26">
    <property type="entry name" value="ENDONUCLEASE DOMAIN CONTAINING 1"/>
    <property type="match status" value="1"/>
</dbReference>
<dbReference type="Proteomes" id="UP000694545">
    <property type="component" value="Unplaced"/>
</dbReference>
<gene>
    <name evidence="5" type="primary">LOC123033050</name>
</gene>
<sequence length="288" mass="32402">MPFRSSFAGLLPVLLSLSACFLIPAPAEVHDTFANCLQFFLNGKPPTLLLPRVNSASICQRYKNLYRFATLYDRDKRIPIYSAYKYGKGGEGRPDIWFVEPQLARNIQKPGSNMERENSQDIARVFEHIRASQAVSDDYNTDKTIDRGHLNPNNHQSDRDSRTATFTLTNIVPMLSGLNRGSWRIYEKKAGEKAEQCDETYFVAGAVPGNNYISGGRVNRPSHIWSAGCCVRHNRGLCSWGALASNDEKNATGMDLKSLEAQLEKRYKSKVDLFNSGCYQECETTIQL</sequence>
<dbReference type="OrthoDB" id="69221at2759"/>
<evidence type="ECO:0000256" key="2">
    <source>
        <dbReference type="SAM" id="SignalP"/>
    </source>
</evidence>
<dbReference type="OMA" id="QNNCSKK"/>
<keyword evidence="6" id="KW-1185">Reference proteome</keyword>
<dbReference type="AlphaFoldDB" id="A0A8D2L0U7"/>
<dbReference type="GeneID" id="123033050"/>
<dbReference type="Gene3D" id="3.40.570.10">
    <property type="entry name" value="Extracellular Endonuclease, subunit A"/>
    <property type="match status" value="1"/>
</dbReference>
<feature type="domain" description="ENPP1-3/EXOG-like endonuclease/phosphodiesterase" evidence="3">
    <location>
        <begin position="65"/>
        <end position="274"/>
    </location>
</feature>
<evidence type="ECO:0000313" key="5">
    <source>
        <dbReference type="Ensembl" id="ENSVKKP00000015080.1"/>
    </source>
</evidence>
<dbReference type="InterPro" id="IPR001604">
    <property type="entry name" value="Endo_G_ENPP1-like_dom"/>
</dbReference>
<dbReference type="InterPro" id="IPR020821">
    <property type="entry name" value="ENPP1-3/EXOG-like_nuc-like"/>
</dbReference>
<dbReference type="SUPFAM" id="SSF54060">
    <property type="entry name" value="His-Me finger endonucleases"/>
    <property type="match status" value="1"/>
</dbReference>
<protein>
    <submittedName>
        <fullName evidence="5">Uncharacterized protein</fullName>
    </submittedName>
</protein>
<feature type="chain" id="PRO_5034719567" evidence="2">
    <location>
        <begin position="28"/>
        <end position="288"/>
    </location>
</feature>
<evidence type="ECO:0000259" key="3">
    <source>
        <dbReference type="SMART" id="SM00477"/>
    </source>
</evidence>
<organism evidence="5 6">
    <name type="scientific">Varanus komodoensis</name>
    <name type="common">Komodo dragon</name>
    <dbReference type="NCBI Taxonomy" id="61221"/>
    <lineage>
        <taxon>Eukaryota</taxon>
        <taxon>Metazoa</taxon>
        <taxon>Chordata</taxon>
        <taxon>Craniata</taxon>
        <taxon>Vertebrata</taxon>
        <taxon>Euteleostomi</taxon>
        <taxon>Lepidosauria</taxon>
        <taxon>Squamata</taxon>
        <taxon>Bifurcata</taxon>
        <taxon>Unidentata</taxon>
        <taxon>Episquamata</taxon>
        <taxon>Toxicofera</taxon>
        <taxon>Anguimorpha</taxon>
        <taxon>Paleoanguimorpha</taxon>
        <taxon>Varanoidea</taxon>
        <taxon>Varanidae</taxon>
        <taxon>Varanus</taxon>
    </lineage>
</organism>
<feature type="domain" description="DNA/RNA non-specific endonuclease/pyrophosphatase/phosphodiesterase" evidence="4">
    <location>
        <begin position="64"/>
        <end position="274"/>
    </location>
</feature>
<dbReference type="InterPro" id="IPR039015">
    <property type="entry name" value="ENDOD1"/>
</dbReference>
<reference evidence="5" key="1">
    <citation type="submission" date="2025-08" db="UniProtKB">
        <authorList>
            <consortium name="Ensembl"/>
        </authorList>
    </citation>
    <scope>IDENTIFICATION</scope>
</reference>
<dbReference type="KEGG" id="vko:123033050"/>
<reference evidence="5" key="2">
    <citation type="submission" date="2025-09" db="UniProtKB">
        <authorList>
            <consortium name="Ensembl"/>
        </authorList>
    </citation>
    <scope>IDENTIFICATION</scope>
</reference>
<keyword evidence="2" id="KW-0732">Signal</keyword>
<dbReference type="SMART" id="SM00477">
    <property type="entry name" value="NUC"/>
    <property type="match status" value="1"/>
</dbReference>
<dbReference type="Ensembl" id="ENSVKKT00000015440.1">
    <property type="protein sequence ID" value="ENSVKKP00000015080.1"/>
    <property type="gene ID" value="ENSVKKG00000010336.1"/>
</dbReference>
<feature type="signal peptide" evidence="2">
    <location>
        <begin position="1"/>
        <end position="27"/>
    </location>
</feature>
<dbReference type="PANTHER" id="PTHR21472">
    <property type="entry name" value="ENDONUCLEASE DOMAIN-CONTAINING 1 PROTEIN ENDOD1"/>
    <property type="match status" value="1"/>
</dbReference>
<dbReference type="GO" id="GO:0016787">
    <property type="term" value="F:hydrolase activity"/>
    <property type="evidence" value="ECO:0007669"/>
    <property type="project" value="InterPro"/>
</dbReference>
<name>A0A8D2L0U7_VARKO</name>
<feature type="compositionally biased region" description="Basic and acidic residues" evidence="1">
    <location>
        <begin position="140"/>
        <end position="149"/>
    </location>
</feature>
<dbReference type="RefSeq" id="XP_044305316.1">
    <property type="nucleotide sequence ID" value="XM_044449381.1"/>
</dbReference>
<evidence type="ECO:0000256" key="1">
    <source>
        <dbReference type="SAM" id="MobiDB-lite"/>
    </source>
</evidence>
<feature type="region of interest" description="Disordered" evidence="1">
    <location>
        <begin position="140"/>
        <end position="161"/>
    </location>
</feature>
<dbReference type="InterPro" id="IPR044925">
    <property type="entry name" value="His-Me_finger_sf"/>
</dbReference>
<dbReference type="SMART" id="SM00892">
    <property type="entry name" value="Endonuclease_NS"/>
    <property type="match status" value="1"/>
</dbReference>
<dbReference type="PROSITE" id="PS51257">
    <property type="entry name" value="PROKAR_LIPOPROTEIN"/>
    <property type="match status" value="1"/>
</dbReference>
<dbReference type="GO" id="GO:0046872">
    <property type="term" value="F:metal ion binding"/>
    <property type="evidence" value="ECO:0007669"/>
    <property type="project" value="InterPro"/>
</dbReference>
<dbReference type="Pfam" id="PF01223">
    <property type="entry name" value="Endonuclease_NS"/>
    <property type="match status" value="1"/>
</dbReference>
<accession>A0A8D2L0U7</accession>
<proteinExistence type="predicted"/>